<evidence type="ECO:0000313" key="1">
    <source>
        <dbReference type="EMBL" id="KAH7979714.1"/>
    </source>
</evidence>
<dbReference type="EMBL" id="CM023470">
    <property type="protein sequence ID" value="KAH7979714.1"/>
    <property type="molecule type" value="Genomic_DNA"/>
</dbReference>
<accession>A0ACB8DYU0</accession>
<organism evidence="1 2">
    <name type="scientific">Dermacentor silvarum</name>
    <name type="common">Tick</name>
    <dbReference type="NCBI Taxonomy" id="543639"/>
    <lineage>
        <taxon>Eukaryota</taxon>
        <taxon>Metazoa</taxon>
        <taxon>Ecdysozoa</taxon>
        <taxon>Arthropoda</taxon>
        <taxon>Chelicerata</taxon>
        <taxon>Arachnida</taxon>
        <taxon>Acari</taxon>
        <taxon>Parasitiformes</taxon>
        <taxon>Ixodida</taxon>
        <taxon>Ixodoidea</taxon>
        <taxon>Ixodidae</taxon>
        <taxon>Rhipicephalinae</taxon>
        <taxon>Dermacentor</taxon>
    </lineage>
</organism>
<evidence type="ECO:0000313" key="2">
    <source>
        <dbReference type="Proteomes" id="UP000821865"/>
    </source>
</evidence>
<reference evidence="1" key="1">
    <citation type="submission" date="2020-05" db="EMBL/GenBank/DDBJ databases">
        <title>Large-scale comparative analyses of tick genomes elucidate their genetic diversity and vector capacities.</title>
        <authorList>
            <person name="Jia N."/>
            <person name="Wang J."/>
            <person name="Shi W."/>
            <person name="Du L."/>
            <person name="Sun Y."/>
            <person name="Zhan W."/>
            <person name="Jiang J."/>
            <person name="Wang Q."/>
            <person name="Zhang B."/>
            <person name="Ji P."/>
            <person name="Sakyi L.B."/>
            <person name="Cui X."/>
            <person name="Yuan T."/>
            <person name="Jiang B."/>
            <person name="Yang W."/>
            <person name="Lam T.T.-Y."/>
            <person name="Chang Q."/>
            <person name="Ding S."/>
            <person name="Wang X."/>
            <person name="Zhu J."/>
            <person name="Ruan X."/>
            <person name="Zhao L."/>
            <person name="Wei J."/>
            <person name="Que T."/>
            <person name="Du C."/>
            <person name="Cheng J."/>
            <person name="Dai P."/>
            <person name="Han X."/>
            <person name="Huang E."/>
            <person name="Gao Y."/>
            <person name="Liu J."/>
            <person name="Shao H."/>
            <person name="Ye R."/>
            <person name="Li L."/>
            <person name="Wei W."/>
            <person name="Wang X."/>
            <person name="Wang C."/>
            <person name="Yang T."/>
            <person name="Huo Q."/>
            <person name="Li W."/>
            <person name="Guo W."/>
            <person name="Chen H."/>
            <person name="Zhou L."/>
            <person name="Ni X."/>
            <person name="Tian J."/>
            <person name="Zhou Y."/>
            <person name="Sheng Y."/>
            <person name="Liu T."/>
            <person name="Pan Y."/>
            <person name="Xia L."/>
            <person name="Li J."/>
            <person name="Zhao F."/>
            <person name="Cao W."/>
        </authorList>
    </citation>
    <scope>NUCLEOTIDE SEQUENCE</scope>
    <source>
        <strain evidence="1">Dsil-2018</strain>
    </source>
</reference>
<gene>
    <name evidence="1" type="ORF">HPB49_010684</name>
</gene>
<sequence length="105" mass="12086">MTAKRFLKIRAALHITESNAPHDPTNEDKFWKVRPIIEAVRTWWLEPLEQNSVDEQISFTGHAPAKQFVKGKPNPEVFLRCIKAREQGLVHYMRTSDLADQLSCG</sequence>
<protein>
    <submittedName>
        <fullName evidence="1">Uncharacterized protein</fullName>
    </submittedName>
</protein>
<comment type="caution">
    <text evidence="1">The sequence shown here is derived from an EMBL/GenBank/DDBJ whole genome shotgun (WGS) entry which is preliminary data.</text>
</comment>
<dbReference type="Proteomes" id="UP000821865">
    <property type="component" value="Chromosome 1"/>
</dbReference>
<keyword evidence="2" id="KW-1185">Reference proteome</keyword>
<name>A0ACB8DYU0_DERSI</name>
<proteinExistence type="predicted"/>